<name>A0AA35W5K3_GEOBA</name>
<accession>A0AA35W5K3</accession>
<feature type="region of interest" description="Disordered" evidence="1">
    <location>
        <begin position="1"/>
        <end position="93"/>
    </location>
</feature>
<feature type="region of interest" description="Disordered" evidence="1">
    <location>
        <begin position="105"/>
        <end position="129"/>
    </location>
</feature>
<organism evidence="2 3">
    <name type="scientific">Geodia barretti</name>
    <name type="common">Barrett's horny sponge</name>
    <dbReference type="NCBI Taxonomy" id="519541"/>
    <lineage>
        <taxon>Eukaryota</taxon>
        <taxon>Metazoa</taxon>
        <taxon>Porifera</taxon>
        <taxon>Demospongiae</taxon>
        <taxon>Heteroscleromorpha</taxon>
        <taxon>Tetractinellida</taxon>
        <taxon>Astrophorina</taxon>
        <taxon>Geodiidae</taxon>
        <taxon>Geodia</taxon>
    </lineage>
</organism>
<evidence type="ECO:0000313" key="3">
    <source>
        <dbReference type="Proteomes" id="UP001174909"/>
    </source>
</evidence>
<feature type="compositionally biased region" description="Polar residues" evidence="1">
    <location>
        <begin position="26"/>
        <end position="38"/>
    </location>
</feature>
<dbReference type="AlphaFoldDB" id="A0AA35W5K3"/>
<sequence>MRTRPNSLGLGQAHSSNSDPAYAPFINQSPPQTNGNDQSVDDAANVATNPLLELAHDLGYDDTFPGSVEERSNPTPDERVAPPNPIVTPRTEDEMLVPGTELPRSMSVEQEVASKSQAETGGPTVPTLL</sequence>
<evidence type="ECO:0000313" key="2">
    <source>
        <dbReference type="EMBL" id="CAI7995540.1"/>
    </source>
</evidence>
<feature type="compositionally biased region" description="Basic and acidic residues" evidence="1">
    <location>
        <begin position="68"/>
        <end position="80"/>
    </location>
</feature>
<comment type="caution">
    <text evidence="2">The sequence shown here is derived from an EMBL/GenBank/DDBJ whole genome shotgun (WGS) entry which is preliminary data.</text>
</comment>
<protein>
    <submittedName>
        <fullName evidence="2">Uncharacterized protein</fullName>
    </submittedName>
</protein>
<evidence type="ECO:0000256" key="1">
    <source>
        <dbReference type="SAM" id="MobiDB-lite"/>
    </source>
</evidence>
<dbReference type="Proteomes" id="UP001174909">
    <property type="component" value="Unassembled WGS sequence"/>
</dbReference>
<dbReference type="EMBL" id="CASHTH010000248">
    <property type="protein sequence ID" value="CAI7995540.1"/>
    <property type="molecule type" value="Genomic_DNA"/>
</dbReference>
<reference evidence="2" key="1">
    <citation type="submission" date="2023-03" db="EMBL/GenBank/DDBJ databases">
        <authorList>
            <person name="Steffen K."/>
            <person name="Cardenas P."/>
        </authorList>
    </citation>
    <scope>NUCLEOTIDE SEQUENCE</scope>
</reference>
<proteinExistence type="predicted"/>
<gene>
    <name evidence="2" type="ORF">GBAR_LOCUS1711</name>
</gene>
<keyword evidence="3" id="KW-1185">Reference proteome</keyword>